<keyword evidence="5" id="KW-0479">Metal-binding</keyword>
<dbReference type="PANTHER" id="PTHR43069:SF2">
    <property type="entry name" value="FUMARYLACETOACETASE"/>
    <property type="match status" value="1"/>
</dbReference>
<keyword evidence="8" id="KW-0460">Magnesium</keyword>
<evidence type="ECO:0000256" key="3">
    <source>
        <dbReference type="ARBA" id="ARBA00004782"/>
    </source>
</evidence>
<evidence type="ECO:0000256" key="10">
    <source>
        <dbReference type="ARBA" id="ARBA00023232"/>
    </source>
</evidence>
<proteinExistence type="predicted"/>
<feature type="domain" description="Fumarylacetoacetase-like C-terminal" evidence="12">
    <location>
        <begin position="160"/>
        <end position="429"/>
    </location>
</feature>
<feature type="compositionally biased region" description="Basic and acidic residues" evidence="11">
    <location>
        <begin position="1"/>
        <end position="24"/>
    </location>
</feature>
<dbReference type="Gene3D" id="2.30.30.230">
    <property type="entry name" value="Fumarylacetoacetase, N-terminal domain"/>
    <property type="match status" value="1"/>
</dbReference>
<comment type="caution">
    <text evidence="14">The sequence shown here is derived from an EMBL/GenBank/DDBJ whole genome shotgun (WGS) entry which is preliminary data.</text>
</comment>
<evidence type="ECO:0000313" key="15">
    <source>
        <dbReference type="Proteomes" id="UP001196565"/>
    </source>
</evidence>
<dbReference type="Proteomes" id="UP001196565">
    <property type="component" value="Unassembled WGS sequence"/>
</dbReference>
<evidence type="ECO:0000256" key="7">
    <source>
        <dbReference type="ARBA" id="ARBA00022837"/>
    </source>
</evidence>
<dbReference type="Pfam" id="PF09298">
    <property type="entry name" value="FAA_hydrolase_N"/>
    <property type="match status" value="1"/>
</dbReference>
<keyword evidence="6 14" id="KW-0378">Hydrolase</keyword>
<evidence type="ECO:0000256" key="6">
    <source>
        <dbReference type="ARBA" id="ARBA00022801"/>
    </source>
</evidence>
<evidence type="ECO:0000256" key="4">
    <source>
        <dbReference type="ARBA" id="ARBA00012094"/>
    </source>
</evidence>
<comment type="cofactor">
    <cofactor evidence="1">
        <name>Ca(2+)</name>
        <dbReference type="ChEBI" id="CHEBI:29108"/>
    </cofactor>
</comment>
<dbReference type="InterPro" id="IPR005959">
    <property type="entry name" value="Fumarylacetoacetase"/>
</dbReference>
<feature type="domain" description="Fumarylacetoacetase N-terminal" evidence="13">
    <location>
        <begin position="41"/>
        <end position="134"/>
    </location>
</feature>
<comment type="pathway">
    <text evidence="3">Amino-acid degradation; L-phenylalanine degradation; acetoacetate and fumarate from L-phenylalanine: step 6/6.</text>
</comment>
<evidence type="ECO:0000259" key="13">
    <source>
        <dbReference type="Pfam" id="PF09298"/>
    </source>
</evidence>
<sequence length="440" mass="47207">MIDSIRERTERPLAQRDATHDPARKSWVASANTSETDFPIQNLPLGVFSTDGTDPRCGVAIGDAVLDLSAAFAAGLVTHRAVTESSLAALMAQGRAASAALRAEVSALLTQGSPAQAQADALLVPMAAARMHLPATIRNFSDFMVSYDHCLRSGRRRDPENPLPPAFRQLPVAYHSRASSVRVSGEAVIRPHGQWRRQDGTMQFGPTEAMDYELEMAIWIAGDNALGAPVPMSAAPDRIFGYGLLNDWSVRDVQRWEMPPLGPFLGKSVSTSVSPWIVTAEALAPFEVPAPVQDPPALPHLDSPWNRSNGALSVRMTAAILTARMRAEGMEPFLLTDTQFADMYWTAATMVAHHTSNGCNLLSGDLLGSGTVSGPEEIARACLAEINQTGAVTLPTGETRRWIEDGDEIVFRGRAEAPGAVPIGFGECRGVLQPAIAWPA</sequence>
<evidence type="ECO:0000256" key="8">
    <source>
        <dbReference type="ARBA" id="ARBA00022842"/>
    </source>
</evidence>
<reference evidence="14 15" key="1">
    <citation type="submission" date="2021-07" db="EMBL/GenBank/DDBJ databases">
        <authorList>
            <person name="So Y."/>
        </authorList>
    </citation>
    <scope>NUCLEOTIDE SEQUENCE [LARGE SCALE GENOMIC DNA]</scope>
    <source>
        <strain evidence="14 15">HJA6</strain>
    </source>
</reference>
<evidence type="ECO:0000313" key="14">
    <source>
        <dbReference type="EMBL" id="MBW6398750.1"/>
    </source>
</evidence>
<dbReference type="NCBIfam" id="TIGR01266">
    <property type="entry name" value="fum_ac_acetase"/>
    <property type="match status" value="1"/>
</dbReference>
<dbReference type="SUPFAM" id="SSF56529">
    <property type="entry name" value="FAH"/>
    <property type="match status" value="1"/>
</dbReference>
<protein>
    <recommendedName>
        <fullName evidence="4">fumarylacetoacetase</fullName>
        <ecNumber evidence="4">3.7.1.2</ecNumber>
    </recommendedName>
</protein>
<dbReference type="SUPFAM" id="SSF63433">
    <property type="entry name" value="Fumarylacetoacetate hydrolase, FAH, N-terminal domain"/>
    <property type="match status" value="1"/>
</dbReference>
<dbReference type="InterPro" id="IPR015377">
    <property type="entry name" value="Fumarylacetoacetase_N"/>
</dbReference>
<comment type="cofactor">
    <cofactor evidence="2">
        <name>Mg(2+)</name>
        <dbReference type="ChEBI" id="CHEBI:18420"/>
    </cofactor>
</comment>
<evidence type="ECO:0000256" key="5">
    <source>
        <dbReference type="ARBA" id="ARBA00022723"/>
    </source>
</evidence>
<keyword evidence="9" id="KW-0828">Tyrosine catabolism</keyword>
<dbReference type="GO" id="GO:0004334">
    <property type="term" value="F:fumarylacetoacetase activity"/>
    <property type="evidence" value="ECO:0007669"/>
    <property type="project" value="UniProtKB-EC"/>
</dbReference>
<keyword evidence="10" id="KW-0585">Phenylalanine catabolism</keyword>
<accession>A0ABS7ABQ3</accession>
<evidence type="ECO:0000259" key="12">
    <source>
        <dbReference type="Pfam" id="PF01557"/>
    </source>
</evidence>
<dbReference type="InterPro" id="IPR036663">
    <property type="entry name" value="Fumarylacetoacetase_C_sf"/>
</dbReference>
<dbReference type="InterPro" id="IPR036462">
    <property type="entry name" value="Fumarylacetoacetase_N_sf"/>
</dbReference>
<dbReference type="RefSeq" id="WP_219763359.1">
    <property type="nucleotide sequence ID" value="NZ_JAHYBZ010000004.1"/>
</dbReference>
<dbReference type="PANTHER" id="PTHR43069">
    <property type="entry name" value="FUMARYLACETOACETASE"/>
    <property type="match status" value="1"/>
</dbReference>
<dbReference type="EMBL" id="JAHYBZ010000004">
    <property type="protein sequence ID" value="MBW6398750.1"/>
    <property type="molecule type" value="Genomic_DNA"/>
</dbReference>
<keyword evidence="7" id="KW-0106">Calcium</keyword>
<evidence type="ECO:0000256" key="2">
    <source>
        <dbReference type="ARBA" id="ARBA00001946"/>
    </source>
</evidence>
<organism evidence="14 15">
    <name type="scientific">Roseomonas alba</name>
    <dbReference type="NCBI Taxonomy" id="2846776"/>
    <lineage>
        <taxon>Bacteria</taxon>
        <taxon>Pseudomonadati</taxon>
        <taxon>Pseudomonadota</taxon>
        <taxon>Alphaproteobacteria</taxon>
        <taxon>Acetobacterales</taxon>
        <taxon>Roseomonadaceae</taxon>
        <taxon>Roseomonas</taxon>
    </lineage>
</organism>
<evidence type="ECO:0000256" key="1">
    <source>
        <dbReference type="ARBA" id="ARBA00001913"/>
    </source>
</evidence>
<keyword evidence="15" id="KW-1185">Reference proteome</keyword>
<name>A0ABS7ABQ3_9PROT</name>
<dbReference type="EC" id="3.7.1.2" evidence="4"/>
<dbReference type="Gene3D" id="3.90.850.10">
    <property type="entry name" value="Fumarylacetoacetase-like, C-terminal domain"/>
    <property type="match status" value="1"/>
</dbReference>
<evidence type="ECO:0000256" key="9">
    <source>
        <dbReference type="ARBA" id="ARBA00022878"/>
    </source>
</evidence>
<dbReference type="InterPro" id="IPR011234">
    <property type="entry name" value="Fumarylacetoacetase-like_C"/>
</dbReference>
<feature type="region of interest" description="Disordered" evidence="11">
    <location>
        <begin position="1"/>
        <end position="25"/>
    </location>
</feature>
<dbReference type="Pfam" id="PF01557">
    <property type="entry name" value="FAA_hydrolase"/>
    <property type="match status" value="1"/>
</dbReference>
<evidence type="ECO:0000256" key="11">
    <source>
        <dbReference type="SAM" id="MobiDB-lite"/>
    </source>
</evidence>
<gene>
    <name evidence="14" type="primary">fahA</name>
    <name evidence="14" type="ORF">KPL78_12875</name>
</gene>